<keyword evidence="3 9" id="KW-0813">Transport</keyword>
<evidence type="ECO:0000259" key="10">
    <source>
        <dbReference type="PROSITE" id="PS51012"/>
    </source>
</evidence>
<dbReference type="GO" id="GO:0015920">
    <property type="term" value="P:lipopolysaccharide transport"/>
    <property type="evidence" value="ECO:0007669"/>
    <property type="project" value="TreeGrafter"/>
</dbReference>
<keyword evidence="12" id="KW-1185">Reference proteome</keyword>
<evidence type="ECO:0000313" key="11">
    <source>
        <dbReference type="EMBL" id="WOO40804.1"/>
    </source>
</evidence>
<comment type="similarity">
    <text evidence="2 9">Belongs to the ABC-2 integral membrane protein family.</text>
</comment>
<evidence type="ECO:0000256" key="4">
    <source>
        <dbReference type="ARBA" id="ARBA00022475"/>
    </source>
</evidence>
<evidence type="ECO:0000256" key="8">
    <source>
        <dbReference type="ARBA" id="ARBA00023136"/>
    </source>
</evidence>
<feature type="transmembrane region" description="Helical" evidence="9">
    <location>
        <begin position="252"/>
        <end position="273"/>
    </location>
</feature>
<evidence type="ECO:0000256" key="3">
    <source>
        <dbReference type="ARBA" id="ARBA00022448"/>
    </source>
</evidence>
<protein>
    <recommendedName>
        <fullName evidence="9">Transport permease protein</fullName>
    </recommendedName>
</protein>
<dbReference type="KEGG" id="puo:RZN69_19445"/>
<accession>A0AAQ3LF56</accession>
<evidence type="ECO:0000256" key="1">
    <source>
        <dbReference type="ARBA" id="ARBA00004429"/>
    </source>
</evidence>
<dbReference type="GO" id="GO:0140359">
    <property type="term" value="F:ABC-type transporter activity"/>
    <property type="evidence" value="ECO:0007669"/>
    <property type="project" value="InterPro"/>
</dbReference>
<keyword evidence="6 9" id="KW-0812">Transmembrane</keyword>
<dbReference type="InterPro" id="IPR013525">
    <property type="entry name" value="ABC2_TM"/>
</dbReference>
<sequence>MSHSSPKQIIHIKPNQSWLRIDLKSIYEYRDLLWLLIRRDFVSKYKQTILGPSWAVIQPIMLSVVFSLIFGKVAQIPTDGAPPFLFYLCGLLLWQFFAGTVQTAGNSLQGNAAILGKVYFPRIIPPLATTISQLIPLAIQFCIFIGFYIYFSSQSTNSQLQISSSILLLPLLLLQVMIFGLGISLCFSALTAKYRDFQHALTFTIQLWLYATPVIYPASKLANYDWLLWINPMAMPISGMKMIFLGTDGFSLTSWGLSSLISVVILIIGLLWYQRTARTFIDTA</sequence>
<dbReference type="AlphaFoldDB" id="A0AAQ3LF56"/>
<dbReference type="Pfam" id="PF01061">
    <property type="entry name" value="ABC2_membrane"/>
    <property type="match status" value="1"/>
</dbReference>
<feature type="transmembrane region" description="Helical" evidence="9">
    <location>
        <begin position="123"/>
        <end position="151"/>
    </location>
</feature>
<evidence type="ECO:0000256" key="2">
    <source>
        <dbReference type="ARBA" id="ARBA00007783"/>
    </source>
</evidence>
<name>A0AAQ3LF56_9BACT</name>
<gene>
    <name evidence="11" type="ORF">RZN69_19445</name>
</gene>
<evidence type="ECO:0000256" key="7">
    <source>
        <dbReference type="ARBA" id="ARBA00022989"/>
    </source>
</evidence>
<organism evidence="11 12">
    <name type="scientific">Rubellicoccus peritrichatus</name>
    <dbReference type="NCBI Taxonomy" id="3080537"/>
    <lineage>
        <taxon>Bacteria</taxon>
        <taxon>Pseudomonadati</taxon>
        <taxon>Verrucomicrobiota</taxon>
        <taxon>Opitutia</taxon>
        <taxon>Puniceicoccales</taxon>
        <taxon>Cerasicoccaceae</taxon>
        <taxon>Rubellicoccus</taxon>
    </lineage>
</organism>
<dbReference type="Proteomes" id="UP001304300">
    <property type="component" value="Chromosome"/>
</dbReference>
<evidence type="ECO:0000256" key="6">
    <source>
        <dbReference type="ARBA" id="ARBA00022692"/>
    </source>
</evidence>
<dbReference type="GO" id="GO:0005886">
    <property type="term" value="C:plasma membrane"/>
    <property type="evidence" value="ECO:0007669"/>
    <property type="project" value="UniProtKB-SubCell"/>
</dbReference>
<feature type="domain" description="ABC transmembrane type-2" evidence="10">
    <location>
        <begin position="50"/>
        <end position="276"/>
    </location>
</feature>
<keyword evidence="4 9" id="KW-1003">Cell membrane</keyword>
<comment type="caution">
    <text evidence="9">Lacks conserved residue(s) required for the propagation of feature annotation.</text>
</comment>
<feature type="transmembrane region" description="Helical" evidence="9">
    <location>
        <begin position="83"/>
        <end position="103"/>
    </location>
</feature>
<feature type="transmembrane region" description="Helical" evidence="9">
    <location>
        <begin position="49"/>
        <end position="71"/>
    </location>
</feature>
<dbReference type="InterPro" id="IPR047817">
    <property type="entry name" value="ABC2_TM_bact-type"/>
</dbReference>
<dbReference type="RefSeq" id="WP_317833008.1">
    <property type="nucleotide sequence ID" value="NZ_CP136920.1"/>
</dbReference>
<dbReference type="PANTHER" id="PTHR30413">
    <property type="entry name" value="INNER MEMBRANE TRANSPORT PERMEASE"/>
    <property type="match status" value="1"/>
</dbReference>
<keyword evidence="8 9" id="KW-0472">Membrane</keyword>
<feature type="transmembrane region" description="Helical" evidence="9">
    <location>
        <begin position="171"/>
        <end position="191"/>
    </location>
</feature>
<evidence type="ECO:0000256" key="5">
    <source>
        <dbReference type="ARBA" id="ARBA00022519"/>
    </source>
</evidence>
<reference evidence="11 12" key="1">
    <citation type="submission" date="2023-10" db="EMBL/GenBank/DDBJ databases">
        <title>Rubellicoccus peritrichatus gen. nov., sp. nov., isolated from an algae of coral reef tank.</title>
        <authorList>
            <person name="Luo J."/>
        </authorList>
    </citation>
    <scope>NUCLEOTIDE SEQUENCE [LARGE SCALE GENOMIC DNA]</scope>
    <source>
        <strain evidence="11 12">CR14</strain>
    </source>
</reference>
<dbReference type="PROSITE" id="PS51012">
    <property type="entry name" value="ABC_TM2"/>
    <property type="match status" value="1"/>
</dbReference>
<evidence type="ECO:0000256" key="9">
    <source>
        <dbReference type="RuleBase" id="RU361157"/>
    </source>
</evidence>
<evidence type="ECO:0000313" key="12">
    <source>
        <dbReference type="Proteomes" id="UP001304300"/>
    </source>
</evidence>
<dbReference type="PANTHER" id="PTHR30413:SF8">
    <property type="entry name" value="TRANSPORT PERMEASE PROTEIN"/>
    <property type="match status" value="1"/>
</dbReference>
<dbReference type="EMBL" id="CP136920">
    <property type="protein sequence ID" value="WOO40804.1"/>
    <property type="molecule type" value="Genomic_DNA"/>
</dbReference>
<proteinExistence type="inferred from homology"/>
<keyword evidence="5" id="KW-0997">Cell inner membrane</keyword>
<comment type="subcellular location">
    <subcellularLocation>
        <location evidence="1">Cell inner membrane</location>
        <topology evidence="1">Multi-pass membrane protein</topology>
    </subcellularLocation>
    <subcellularLocation>
        <location evidence="9">Cell membrane</location>
        <topology evidence="9">Multi-pass membrane protein</topology>
    </subcellularLocation>
</comment>
<keyword evidence="7 9" id="KW-1133">Transmembrane helix</keyword>